<dbReference type="CDD" id="cd16521">
    <property type="entry name" value="RING-HC_MKRN"/>
    <property type="match status" value="1"/>
</dbReference>
<keyword evidence="4 9" id="KW-0479">Metal-binding</keyword>
<dbReference type="InterPro" id="IPR017907">
    <property type="entry name" value="Znf_RING_CS"/>
</dbReference>
<dbReference type="FunFam" id="3.30.40.10:FF:000117">
    <property type="entry name" value="Probable E3 ubiquitin-protein ligase makorin-1"/>
    <property type="match status" value="1"/>
</dbReference>
<keyword evidence="7" id="KW-0833">Ubl conjugation pathway</keyword>
<evidence type="ECO:0000256" key="4">
    <source>
        <dbReference type="ARBA" id="ARBA00022723"/>
    </source>
</evidence>
<evidence type="ECO:0000256" key="7">
    <source>
        <dbReference type="ARBA" id="ARBA00022786"/>
    </source>
</evidence>
<dbReference type="GO" id="GO:0008270">
    <property type="term" value="F:zinc ion binding"/>
    <property type="evidence" value="ECO:0007669"/>
    <property type="project" value="UniProtKB-KW"/>
</dbReference>
<dbReference type="EMBL" id="AZBU02000001">
    <property type="protein sequence ID" value="TMS39080.1"/>
    <property type="molecule type" value="Genomic_DNA"/>
</dbReference>
<dbReference type="Gene3D" id="3.30.40.10">
    <property type="entry name" value="Zinc/RING finger domain, C3HC4 (zinc finger)"/>
    <property type="match status" value="1"/>
</dbReference>
<feature type="domain" description="C3H1-type" evidence="11">
    <location>
        <begin position="1"/>
        <end position="28"/>
    </location>
</feature>
<dbReference type="InterPro" id="IPR045072">
    <property type="entry name" value="MKRN-like"/>
</dbReference>
<dbReference type="InterPro" id="IPR041367">
    <property type="entry name" value="Znf-CCCH_4"/>
</dbReference>
<dbReference type="AlphaFoldDB" id="A0A4U8UZR7"/>
<reference evidence="12 13" key="2">
    <citation type="journal article" date="2019" name="G3 (Bethesda)">
        <title>Hybrid Assembly of the Genome of the Entomopathogenic Nematode Steinernema carpocapsae Identifies the X-Chromosome.</title>
        <authorList>
            <person name="Serra L."/>
            <person name="Macchietto M."/>
            <person name="Macias-Munoz A."/>
            <person name="McGill C.J."/>
            <person name="Rodriguez I.M."/>
            <person name="Rodriguez B."/>
            <person name="Murad R."/>
            <person name="Mortazavi A."/>
        </authorList>
    </citation>
    <scope>NUCLEOTIDE SEQUENCE [LARGE SCALE GENOMIC DNA]</scope>
    <source>
        <strain evidence="12 13">ALL</strain>
    </source>
</reference>
<dbReference type="SUPFAM" id="SSF90229">
    <property type="entry name" value="CCCH zinc finger"/>
    <property type="match status" value="2"/>
</dbReference>
<keyword evidence="13" id="KW-1185">Reference proteome</keyword>
<name>A0A4U8UZR7_STECR</name>
<feature type="zinc finger region" description="C3H1-type" evidence="9">
    <location>
        <begin position="331"/>
        <end position="361"/>
    </location>
</feature>
<dbReference type="PANTHER" id="PTHR11224">
    <property type="entry name" value="MAKORIN-RELATED"/>
    <property type="match status" value="1"/>
</dbReference>
<dbReference type="SUPFAM" id="SSF57850">
    <property type="entry name" value="RING/U-box"/>
    <property type="match status" value="1"/>
</dbReference>
<evidence type="ECO:0000256" key="6">
    <source>
        <dbReference type="ARBA" id="ARBA00022771"/>
    </source>
</evidence>
<proteinExistence type="predicted"/>
<feature type="zinc finger region" description="C3H1-type" evidence="9">
    <location>
        <begin position="34"/>
        <end position="56"/>
    </location>
</feature>
<dbReference type="PROSITE" id="PS00518">
    <property type="entry name" value="ZF_RING_1"/>
    <property type="match status" value="1"/>
</dbReference>
<keyword evidence="3" id="KW-0808">Transferase</keyword>
<sequence>MDSRPLCRYFANNCCRNGDRCPYSHDRNARPDLTCRFYSQGHCVYGANCRYDHTRQSRINNNNNHTTTANPATTVATSAKTESKKVLIAPGTANAPATSASGIHTITINSSSGAGSSGNRMPSLRGIDFSSVLMSPNAPVFVPSWLKKETSQPVERTGENRELSYAAVMGGDHPEKAQFAEELMCPYNETGCCPVGDACQFIHGLVCEMCGSACLNPYDEEQQKEHRRICIEEHEKAMEDAFAEARTVDKQCGICMDNIWEKNGRFGILQNCRHCFCLECIRKWRQSQQFESKTTRSCPECRTHSDFVIPATRWVEDQDEKNRLIDLYRENTSKKVCKYFKPNDPDSCRFGNKCFYRHENADGTPATCDSPAAISRRTRRAHPRLVEYLLDVCSRGR</sequence>
<evidence type="ECO:0000256" key="8">
    <source>
        <dbReference type="ARBA" id="ARBA00022833"/>
    </source>
</evidence>
<dbReference type="OrthoDB" id="411372at2759"/>
<organism evidence="12 13">
    <name type="scientific">Steinernema carpocapsae</name>
    <name type="common">Entomopathogenic nematode</name>
    <dbReference type="NCBI Taxonomy" id="34508"/>
    <lineage>
        <taxon>Eukaryota</taxon>
        <taxon>Metazoa</taxon>
        <taxon>Ecdysozoa</taxon>
        <taxon>Nematoda</taxon>
        <taxon>Chromadorea</taxon>
        <taxon>Rhabditida</taxon>
        <taxon>Tylenchina</taxon>
        <taxon>Panagrolaimomorpha</taxon>
        <taxon>Strongyloidoidea</taxon>
        <taxon>Steinernematidae</taxon>
        <taxon>Steinernema</taxon>
    </lineage>
</organism>
<gene>
    <name evidence="12" type="ORF">L596_005661</name>
</gene>
<dbReference type="PROSITE" id="PS50089">
    <property type="entry name" value="ZF_RING_2"/>
    <property type="match status" value="1"/>
</dbReference>
<evidence type="ECO:0000256" key="5">
    <source>
        <dbReference type="ARBA" id="ARBA00022737"/>
    </source>
</evidence>
<dbReference type="InterPro" id="IPR001841">
    <property type="entry name" value="Znf_RING"/>
</dbReference>
<reference evidence="12 13" key="1">
    <citation type="journal article" date="2015" name="Genome Biol.">
        <title>Comparative genomics of Steinernema reveals deeply conserved gene regulatory networks.</title>
        <authorList>
            <person name="Dillman A.R."/>
            <person name="Macchietto M."/>
            <person name="Porter C.F."/>
            <person name="Rogers A."/>
            <person name="Williams B."/>
            <person name="Antoshechkin I."/>
            <person name="Lee M.M."/>
            <person name="Goodwin Z."/>
            <person name="Lu X."/>
            <person name="Lewis E.E."/>
            <person name="Goodrich-Blair H."/>
            <person name="Stock S.P."/>
            <person name="Adams B.J."/>
            <person name="Sternberg P.W."/>
            <person name="Mortazavi A."/>
        </authorList>
    </citation>
    <scope>NUCLEOTIDE SEQUENCE [LARGE SCALE GENOMIC DNA]</scope>
    <source>
        <strain evidence="12 13">ALL</strain>
    </source>
</reference>
<feature type="domain" description="C3H1-type" evidence="11">
    <location>
        <begin position="184"/>
        <end position="206"/>
    </location>
</feature>
<dbReference type="SMART" id="SM00356">
    <property type="entry name" value="ZnF_C3H1"/>
    <property type="match status" value="4"/>
</dbReference>
<accession>A0A4U8UZR7</accession>
<dbReference type="GO" id="GO:0061630">
    <property type="term" value="F:ubiquitin protein ligase activity"/>
    <property type="evidence" value="ECO:0007669"/>
    <property type="project" value="UniProtKB-EC"/>
</dbReference>
<protein>
    <recommendedName>
        <fullName evidence="2">RING-type E3 ubiquitin transferase</fullName>
        <ecNumber evidence="2">2.3.2.27</ecNumber>
    </recommendedName>
</protein>
<dbReference type="Pfam" id="PF18044">
    <property type="entry name" value="zf-CCCH_4"/>
    <property type="match status" value="1"/>
</dbReference>
<dbReference type="PROSITE" id="PS50103">
    <property type="entry name" value="ZF_C3H1"/>
    <property type="match status" value="4"/>
</dbReference>
<feature type="domain" description="C3H1-type" evidence="11">
    <location>
        <begin position="331"/>
        <end position="361"/>
    </location>
</feature>
<dbReference type="InterPro" id="IPR000571">
    <property type="entry name" value="Znf_CCCH"/>
</dbReference>
<feature type="zinc finger region" description="C3H1-type" evidence="9">
    <location>
        <begin position="184"/>
        <end position="206"/>
    </location>
</feature>
<dbReference type="InterPro" id="IPR013083">
    <property type="entry name" value="Znf_RING/FYVE/PHD"/>
</dbReference>
<dbReference type="SMART" id="SM00184">
    <property type="entry name" value="RING"/>
    <property type="match status" value="1"/>
</dbReference>
<dbReference type="InterPro" id="IPR018957">
    <property type="entry name" value="Znf_C3HC4_RING-type"/>
</dbReference>
<evidence type="ECO:0000256" key="2">
    <source>
        <dbReference type="ARBA" id="ARBA00012483"/>
    </source>
</evidence>
<feature type="zinc finger region" description="C3H1-type" evidence="9">
    <location>
        <begin position="1"/>
        <end position="28"/>
    </location>
</feature>
<dbReference type="Pfam" id="PF00097">
    <property type="entry name" value="zf-C3HC4"/>
    <property type="match status" value="1"/>
</dbReference>
<keyword evidence="8 9" id="KW-0862">Zinc</keyword>
<comment type="catalytic activity">
    <reaction evidence="1">
        <text>S-ubiquitinyl-[E2 ubiquitin-conjugating enzyme]-L-cysteine + [acceptor protein]-L-lysine = [E2 ubiquitin-conjugating enzyme]-L-cysteine + N(6)-ubiquitinyl-[acceptor protein]-L-lysine.</text>
        <dbReference type="EC" id="2.3.2.27"/>
    </reaction>
</comment>
<evidence type="ECO:0000256" key="1">
    <source>
        <dbReference type="ARBA" id="ARBA00000900"/>
    </source>
</evidence>
<evidence type="ECO:0000256" key="9">
    <source>
        <dbReference type="PROSITE-ProRule" id="PRU00723"/>
    </source>
</evidence>
<dbReference type="Proteomes" id="UP000298663">
    <property type="component" value="Unassembled WGS sequence"/>
</dbReference>
<keyword evidence="6 9" id="KW-0863">Zinc-finger</keyword>
<evidence type="ECO:0000313" key="12">
    <source>
        <dbReference type="EMBL" id="TMS39080.1"/>
    </source>
</evidence>
<evidence type="ECO:0000313" key="13">
    <source>
        <dbReference type="Proteomes" id="UP000298663"/>
    </source>
</evidence>
<feature type="domain" description="RING-type" evidence="10">
    <location>
        <begin position="252"/>
        <end position="302"/>
    </location>
</feature>
<comment type="caution">
    <text evidence="12">The sequence shown here is derived from an EMBL/GenBank/DDBJ whole genome shotgun (WGS) entry which is preliminary data.</text>
</comment>
<dbReference type="EC" id="2.3.2.27" evidence="2"/>
<dbReference type="InterPro" id="IPR036855">
    <property type="entry name" value="Znf_CCCH_sf"/>
</dbReference>
<evidence type="ECO:0000259" key="10">
    <source>
        <dbReference type="PROSITE" id="PS50089"/>
    </source>
</evidence>
<evidence type="ECO:0000259" key="11">
    <source>
        <dbReference type="PROSITE" id="PS50103"/>
    </source>
</evidence>
<dbReference type="PANTHER" id="PTHR11224:SF10">
    <property type="entry name" value="IP09428P-RELATED"/>
    <property type="match status" value="1"/>
</dbReference>
<dbReference type="STRING" id="34508.A0A4U8UZR7"/>
<evidence type="ECO:0000256" key="3">
    <source>
        <dbReference type="ARBA" id="ARBA00022679"/>
    </source>
</evidence>
<keyword evidence="5" id="KW-0677">Repeat</keyword>
<feature type="domain" description="C3H1-type" evidence="11">
    <location>
        <begin position="34"/>
        <end position="56"/>
    </location>
</feature>
<dbReference type="GO" id="GO:0000209">
    <property type="term" value="P:protein polyubiquitination"/>
    <property type="evidence" value="ECO:0007669"/>
    <property type="project" value="InterPro"/>
</dbReference>
<dbReference type="Gene3D" id="4.10.1000.10">
    <property type="entry name" value="Zinc finger, CCCH-type"/>
    <property type="match status" value="1"/>
</dbReference>